<dbReference type="InterPro" id="IPR000111">
    <property type="entry name" value="Glyco_hydro_27/36_CS"/>
</dbReference>
<dbReference type="PANTHER" id="PTHR43053:SF3">
    <property type="entry name" value="ALPHA-GALACTOSIDASE C-RELATED"/>
    <property type="match status" value="1"/>
</dbReference>
<dbReference type="PIRSF" id="PIRSF005536">
    <property type="entry name" value="Agal"/>
    <property type="match status" value="1"/>
</dbReference>
<evidence type="ECO:0000256" key="2">
    <source>
        <dbReference type="ARBA" id="ARBA00012755"/>
    </source>
</evidence>
<evidence type="ECO:0000313" key="8">
    <source>
        <dbReference type="Proteomes" id="UP000753724"/>
    </source>
</evidence>
<dbReference type="Pfam" id="PF02065">
    <property type="entry name" value="Melibiase"/>
    <property type="match status" value="1"/>
</dbReference>
<comment type="caution">
    <text evidence="7">The sequence shown here is derived from an EMBL/GenBank/DDBJ whole genome shotgun (WGS) entry which is preliminary data.</text>
</comment>
<keyword evidence="3 5" id="KW-0378">Hydrolase</keyword>
<keyword evidence="4 5" id="KW-0326">Glycosidase</keyword>
<dbReference type="EC" id="3.2.1.22" evidence="2 5"/>
<dbReference type="PRINTS" id="PR00743">
    <property type="entry name" value="GLHYDRLASE36"/>
</dbReference>
<organism evidence="7 8">
    <name type="scientific">Novosphingobium ovatum</name>
    <dbReference type="NCBI Taxonomy" id="1908523"/>
    <lineage>
        <taxon>Bacteria</taxon>
        <taxon>Pseudomonadati</taxon>
        <taxon>Pseudomonadota</taxon>
        <taxon>Alphaproteobacteria</taxon>
        <taxon>Sphingomonadales</taxon>
        <taxon>Sphingomonadaceae</taxon>
        <taxon>Novosphingobium</taxon>
    </lineage>
</organism>
<evidence type="ECO:0000259" key="6">
    <source>
        <dbReference type="Pfam" id="PF16875"/>
    </source>
</evidence>
<dbReference type="Proteomes" id="UP000753724">
    <property type="component" value="Unassembled WGS sequence"/>
</dbReference>
<dbReference type="CDD" id="cd14791">
    <property type="entry name" value="GH36"/>
    <property type="match status" value="1"/>
</dbReference>
<dbReference type="InterPro" id="IPR038417">
    <property type="entry name" value="Alpga-gal_N_sf"/>
</dbReference>
<dbReference type="Gene3D" id="3.20.20.70">
    <property type="entry name" value="Aldolase class I"/>
    <property type="match status" value="1"/>
</dbReference>
<evidence type="ECO:0000256" key="4">
    <source>
        <dbReference type="ARBA" id="ARBA00023295"/>
    </source>
</evidence>
<feature type="domain" description="Glycosyl hydrolase family 36 N-terminal" evidence="6">
    <location>
        <begin position="35"/>
        <end position="259"/>
    </location>
</feature>
<evidence type="ECO:0000256" key="3">
    <source>
        <dbReference type="ARBA" id="ARBA00022801"/>
    </source>
</evidence>
<dbReference type="Gene3D" id="2.70.98.60">
    <property type="entry name" value="alpha-galactosidase from lactobacil brevis"/>
    <property type="match status" value="1"/>
</dbReference>
<dbReference type="PANTHER" id="PTHR43053">
    <property type="entry name" value="GLYCOSIDASE FAMILY 31"/>
    <property type="match status" value="1"/>
</dbReference>
<evidence type="ECO:0000256" key="1">
    <source>
        <dbReference type="ARBA" id="ARBA00001255"/>
    </source>
</evidence>
<comment type="catalytic activity">
    <reaction evidence="1 5">
        <text>Hydrolysis of terminal, non-reducing alpha-D-galactose residues in alpha-D-galactosides, including galactose oligosaccharides, galactomannans and galactolipids.</text>
        <dbReference type="EC" id="3.2.1.22"/>
    </reaction>
</comment>
<dbReference type="PROSITE" id="PS00512">
    <property type="entry name" value="ALPHA_GALACTOSIDASE"/>
    <property type="match status" value="1"/>
</dbReference>
<dbReference type="InterPro" id="IPR017853">
    <property type="entry name" value="GH"/>
</dbReference>
<sequence>MGTRAGARRVTAPRFLTLHSPACTAIWECGEGEAPLWRYWGPRLPDGVVPPAALRATRPEPSFSLHFDQPLSLFPGLGMGWFGQSAALAHRAGADWTLAITDCQIERPAPDTILFRMEDAVARIAIALTARLDPATDTLTLSTTLTNRGDGVLDVGWLAAGTIPLPADAAQVISHGGRHNAEFVEIRDPLTRSQWRRENRRGLTSHDCYPGATVTCEDGSAYAAQLAWSGNHAQTIEWIEDGRRQWQMGEWLAPGEVRLPPGDSLTTPDLLCATSAEGENGVAWAFHRAIRARMTWPDNGPGNGPGGTMRPRPVHLNTWEGFYFTHDETALKELADAAAKVGIERYVLDDGWFGGAAKGRDDDTSSLGDWRVDPRKYPDGLGPLARHVTDLGMEFGLWVEPEMINPDSDLYRAHPEWVLQVAGRPLLCARNQLVLNMARDDVRDYLFDHVAALLRDLPIGYLKWDHNRDLTHAGDRALFRAQVAGAYALMARLRASFPAVEIEACAGGGGRIDAGIIAHTHRFWTSDCIDAISRVGIQRGFLRYMPPEVMGSHVGACPAHSTGRMQAMAFRAHVALPGHFGVELDLRQLNAADTAALADTIARYKAMRGALHGVRVWQGEVGDGVVWQAHGDVDDLHLLITRTAPTTMRHQPHLRLPMLDGTRSYRLTRGDGTQQDIAGAWAIRMGLALPPMQGESGLVWRLTALD</sequence>
<dbReference type="InterPro" id="IPR031704">
    <property type="entry name" value="Glyco_hydro_36_N"/>
</dbReference>
<evidence type="ECO:0000256" key="5">
    <source>
        <dbReference type="PIRNR" id="PIRNR005536"/>
    </source>
</evidence>
<protein>
    <recommendedName>
        <fullName evidence="2 5">Alpha-galactosidase</fullName>
        <ecNumber evidence="2 5">3.2.1.22</ecNumber>
    </recommendedName>
</protein>
<dbReference type="Pfam" id="PF16875">
    <property type="entry name" value="Glyco_hydro_36N"/>
    <property type="match status" value="1"/>
</dbReference>
<dbReference type="SUPFAM" id="SSF51445">
    <property type="entry name" value="(Trans)glycosidases"/>
    <property type="match status" value="1"/>
</dbReference>
<keyword evidence="8" id="KW-1185">Reference proteome</keyword>
<name>A0ABW9XFC0_9SPHN</name>
<dbReference type="InterPro" id="IPR002252">
    <property type="entry name" value="Glyco_hydro_36"/>
</dbReference>
<evidence type="ECO:0000313" key="7">
    <source>
        <dbReference type="EMBL" id="NBC37127.1"/>
    </source>
</evidence>
<dbReference type="InterPro" id="IPR050985">
    <property type="entry name" value="Alpha-glycosidase_related"/>
</dbReference>
<accession>A0ABW9XFC0</accession>
<dbReference type="InterPro" id="IPR013785">
    <property type="entry name" value="Aldolase_TIM"/>
</dbReference>
<reference evidence="8" key="1">
    <citation type="submission" date="2020-01" db="EMBL/GenBank/DDBJ databases">
        <title>Sphingomonas sp. strain CSW-10.</title>
        <authorList>
            <person name="Chen W.-M."/>
        </authorList>
    </citation>
    <scope>NUCLEOTIDE SEQUENCE [LARGE SCALE GENOMIC DNA]</scope>
    <source>
        <strain evidence="8">FSY-8</strain>
    </source>
</reference>
<comment type="similarity">
    <text evidence="5">Belongs to the glycosyl hydrolase.</text>
</comment>
<gene>
    <name evidence="7" type="ORF">GTZ99_11215</name>
</gene>
<dbReference type="EMBL" id="JAAAPO010000004">
    <property type="protein sequence ID" value="NBC37127.1"/>
    <property type="molecule type" value="Genomic_DNA"/>
</dbReference>
<proteinExistence type="inferred from homology"/>